<dbReference type="AlphaFoldDB" id="A0AAD4EWR3"/>
<feature type="transmembrane region" description="Helical" evidence="7">
    <location>
        <begin position="465"/>
        <end position="485"/>
    </location>
</feature>
<evidence type="ECO:0000313" key="9">
    <source>
        <dbReference type="Proteomes" id="UP001197093"/>
    </source>
</evidence>
<organism evidence="8 9">
    <name type="scientific">Staphylotrichum longicolle</name>
    <dbReference type="NCBI Taxonomy" id="669026"/>
    <lineage>
        <taxon>Eukaryota</taxon>
        <taxon>Fungi</taxon>
        <taxon>Dikarya</taxon>
        <taxon>Ascomycota</taxon>
        <taxon>Pezizomycotina</taxon>
        <taxon>Sordariomycetes</taxon>
        <taxon>Sordariomycetidae</taxon>
        <taxon>Sordariales</taxon>
        <taxon>Chaetomiaceae</taxon>
        <taxon>Staphylotrichum</taxon>
    </lineage>
</organism>
<evidence type="ECO:0000256" key="1">
    <source>
        <dbReference type="ARBA" id="ARBA00004141"/>
    </source>
</evidence>
<feature type="region of interest" description="Disordered" evidence="6">
    <location>
        <begin position="1"/>
        <end position="43"/>
    </location>
</feature>
<feature type="transmembrane region" description="Helical" evidence="7">
    <location>
        <begin position="256"/>
        <end position="276"/>
    </location>
</feature>
<evidence type="ECO:0000256" key="7">
    <source>
        <dbReference type="SAM" id="Phobius"/>
    </source>
</evidence>
<evidence type="ECO:0000313" key="8">
    <source>
        <dbReference type="EMBL" id="KAG7288729.1"/>
    </source>
</evidence>
<comment type="subcellular location">
    <subcellularLocation>
        <location evidence="1">Membrane</location>
        <topology evidence="1">Multi-pass membrane protein</topology>
    </subcellularLocation>
</comment>
<proteinExistence type="predicted"/>
<dbReference type="InterPro" id="IPR036259">
    <property type="entry name" value="MFS_trans_sf"/>
</dbReference>
<dbReference type="Proteomes" id="UP001197093">
    <property type="component" value="Unassembled WGS sequence"/>
</dbReference>
<protein>
    <recommendedName>
        <fullName evidence="10">Allantoate permease</fullName>
    </recommendedName>
</protein>
<evidence type="ECO:0000256" key="3">
    <source>
        <dbReference type="ARBA" id="ARBA00022692"/>
    </source>
</evidence>
<comment type="caution">
    <text evidence="8">The sequence shown here is derived from an EMBL/GenBank/DDBJ whole genome shotgun (WGS) entry which is preliminary data.</text>
</comment>
<dbReference type="FunFam" id="1.20.1250.20:FF:000247">
    <property type="entry name" value="MFS general substrate transporter"/>
    <property type="match status" value="1"/>
</dbReference>
<feature type="transmembrane region" description="Helical" evidence="7">
    <location>
        <begin position="426"/>
        <end position="444"/>
    </location>
</feature>
<dbReference type="InterPro" id="IPR011701">
    <property type="entry name" value="MFS"/>
</dbReference>
<sequence>MASPPDHKGPKGLSDDKDPAVTNIGAFTTSSSEDSGSDDEFGDLAKNPFLDPDVAEHWRQAYENAQYECRHVFDPTLTWTEEEEKKIIRKVDFRICAWACVMFFALQVDRGNLAQGLADNLLDDLGLNTNDYNNGQVIFLVCFLIAELPSQLVSKKIGPDRWIPIQIVLWSLVAISQCAIQNRSGFFATRALLGLLEGGFIPDIILWLSYFYTSRELSIRLSYFWTTLSITGILTSLLAFAILHMRGINGWGGWRWLFLIEGLITICVGLASFILMPASAVQTKTWFFPKGWFSDREVGIMVNRVLRDDPSKGDMHNRQAITPRRLWEVLKEYDLWPMYALGIVCFIPQSPVSAYMTLTLRTLGFDPFTTNLLTIPSTVFHIVTLLLLTRASEWLNQRALIAVLQNVWTLPCLIALRFWPGVIKDPWGTYALIVVLLSYPYNHAINGAWVSRNSNNVGTRTVASALYNISVQLGGIISSNIYLNYDKPYYRDGNTKLIAINILAIVLFLLTKVYYVWRNKQKERAWQALSEAERAAYVRSSTDRGCKRLDFRFDH</sequence>
<gene>
    <name evidence="8" type="ORF">NEMBOFW57_005085</name>
</gene>
<keyword evidence="9" id="KW-1185">Reference proteome</keyword>
<dbReference type="GO" id="GO:0016020">
    <property type="term" value="C:membrane"/>
    <property type="evidence" value="ECO:0007669"/>
    <property type="project" value="UniProtKB-SubCell"/>
</dbReference>
<feature type="transmembrane region" description="Helical" evidence="7">
    <location>
        <begin position="400"/>
        <end position="420"/>
    </location>
</feature>
<reference evidence="8" key="1">
    <citation type="submission" date="2023-02" db="EMBL/GenBank/DDBJ databases">
        <authorList>
            <person name="Palmer J.M."/>
        </authorList>
    </citation>
    <scope>NUCLEOTIDE SEQUENCE</scope>
    <source>
        <strain evidence="8">FW57</strain>
    </source>
</reference>
<keyword evidence="3 7" id="KW-0812">Transmembrane</keyword>
<keyword evidence="5 7" id="KW-0472">Membrane</keyword>
<feature type="transmembrane region" description="Helical" evidence="7">
    <location>
        <begin position="223"/>
        <end position="244"/>
    </location>
</feature>
<feature type="transmembrane region" description="Helical" evidence="7">
    <location>
        <begin position="335"/>
        <end position="356"/>
    </location>
</feature>
<evidence type="ECO:0000256" key="6">
    <source>
        <dbReference type="SAM" id="MobiDB-lite"/>
    </source>
</evidence>
<keyword evidence="4 7" id="KW-1133">Transmembrane helix</keyword>
<dbReference type="PANTHER" id="PTHR43791">
    <property type="entry name" value="PERMEASE-RELATED"/>
    <property type="match status" value="1"/>
</dbReference>
<evidence type="ECO:0000256" key="4">
    <source>
        <dbReference type="ARBA" id="ARBA00022989"/>
    </source>
</evidence>
<dbReference type="FunFam" id="1.20.1250.20:FF:000106">
    <property type="entry name" value="MFS transporter, putative"/>
    <property type="match status" value="1"/>
</dbReference>
<dbReference type="Pfam" id="PF07690">
    <property type="entry name" value="MFS_1"/>
    <property type="match status" value="1"/>
</dbReference>
<feature type="transmembrane region" description="Helical" evidence="7">
    <location>
        <begin position="368"/>
        <end position="388"/>
    </location>
</feature>
<evidence type="ECO:0000256" key="5">
    <source>
        <dbReference type="ARBA" id="ARBA00023136"/>
    </source>
</evidence>
<dbReference type="PANTHER" id="PTHR43791:SF29">
    <property type="entry name" value="MAJOR FACILITATOR SUPERFAMILY (MFS) PROFILE DOMAIN-CONTAINING PROTEIN"/>
    <property type="match status" value="1"/>
</dbReference>
<keyword evidence="2" id="KW-0813">Transport</keyword>
<accession>A0AAD4EWR3</accession>
<dbReference type="EMBL" id="JAHCVI010000002">
    <property type="protein sequence ID" value="KAG7288729.1"/>
    <property type="molecule type" value="Genomic_DNA"/>
</dbReference>
<dbReference type="SUPFAM" id="SSF103473">
    <property type="entry name" value="MFS general substrate transporter"/>
    <property type="match status" value="1"/>
</dbReference>
<evidence type="ECO:0008006" key="10">
    <source>
        <dbReference type="Google" id="ProtNLM"/>
    </source>
</evidence>
<feature type="transmembrane region" description="Helical" evidence="7">
    <location>
        <begin position="497"/>
        <end position="517"/>
    </location>
</feature>
<dbReference type="Gene3D" id="1.20.1250.20">
    <property type="entry name" value="MFS general substrate transporter like domains"/>
    <property type="match status" value="2"/>
</dbReference>
<feature type="transmembrane region" description="Helical" evidence="7">
    <location>
        <begin position="192"/>
        <end position="211"/>
    </location>
</feature>
<name>A0AAD4EWR3_9PEZI</name>
<evidence type="ECO:0000256" key="2">
    <source>
        <dbReference type="ARBA" id="ARBA00022448"/>
    </source>
</evidence>
<dbReference type="GO" id="GO:0022857">
    <property type="term" value="F:transmembrane transporter activity"/>
    <property type="evidence" value="ECO:0007669"/>
    <property type="project" value="InterPro"/>
</dbReference>
<feature type="compositionally biased region" description="Basic and acidic residues" evidence="6">
    <location>
        <begin position="1"/>
        <end position="19"/>
    </location>
</feature>